<accession>A0A9N9C6B4</accession>
<evidence type="ECO:0000256" key="13">
    <source>
        <dbReference type="ARBA" id="ARBA00023136"/>
    </source>
</evidence>
<dbReference type="EC" id="2.3.2.27" evidence="4"/>
<evidence type="ECO:0000313" key="19">
    <source>
        <dbReference type="Proteomes" id="UP000789572"/>
    </source>
</evidence>
<feature type="signal peptide" evidence="16">
    <location>
        <begin position="1"/>
        <end position="20"/>
    </location>
</feature>
<keyword evidence="19" id="KW-1185">Reference proteome</keyword>
<evidence type="ECO:0000256" key="6">
    <source>
        <dbReference type="ARBA" id="ARBA00022692"/>
    </source>
</evidence>
<feature type="transmembrane region" description="Helical" evidence="15">
    <location>
        <begin position="416"/>
        <end position="436"/>
    </location>
</feature>
<evidence type="ECO:0000256" key="8">
    <source>
        <dbReference type="ARBA" id="ARBA00022729"/>
    </source>
</evidence>
<evidence type="ECO:0000313" key="18">
    <source>
        <dbReference type="EMBL" id="CAG8588017.1"/>
    </source>
</evidence>
<dbReference type="OrthoDB" id="9984778at2759"/>
<evidence type="ECO:0000256" key="1">
    <source>
        <dbReference type="ARBA" id="ARBA00000900"/>
    </source>
</evidence>
<evidence type="ECO:0000256" key="12">
    <source>
        <dbReference type="ARBA" id="ARBA00022989"/>
    </source>
</evidence>
<comment type="subcellular location">
    <subcellularLocation>
        <location evidence="2">Endomembrane system</location>
        <topology evidence="2">Multi-pass membrane protein</topology>
    </subcellularLocation>
</comment>
<dbReference type="InterPro" id="IPR050731">
    <property type="entry name" value="HRD1_E3_ubiq-ligases"/>
</dbReference>
<feature type="transmembrane region" description="Helical" evidence="15">
    <location>
        <begin position="386"/>
        <end position="404"/>
    </location>
</feature>
<keyword evidence="12 15" id="KW-1133">Transmembrane helix</keyword>
<evidence type="ECO:0000256" key="11">
    <source>
        <dbReference type="ARBA" id="ARBA00022833"/>
    </source>
</evidence>
<feature type="domain" description="RING-type" evidence="17">
    <location>
        <begin position="501"/>
        <end position="547"/>
    </location>
</feature>
<comment type="pathway">
    <text evidence="3">Protein modification; protein ubiquitination.</text>
</comment>
<evidence type="ECO:0000256" key="7">
    <source>
        <dbReference type="ARBA" id="ARBA00022723"/>
    </source>
</evidence>
<keyword evidence="6 15" id="KW-0812">Transmembrane</keyword>
<evidence type="ECO:0000256" key="16">
    <source>
        <dbReference type="SAM" id="SignalP"/>
    </source>
</evidence>
<protein>
    <recommendedName>
        <fullName evidence="4">RING-type E3 ubiquitin transferase</fullName>
        <ecNumber evidence="4">2.3.2.27</ecNumber>
    </recommendedName>
</protein>
<dbReference type="InterPro" id="IPR013083">
    <property type="entry name" value="Znf_RING/FYVE/PHD"/>
</dbReference>
<dbReference type="GO" id="GO:0061630">
    <property type="term" value="F:ubiquitin protein ligase activity"/>
    <property type="evidence" value="ECO:0007669"/>
    <property type="project" value="UniProtKB-EC"/>
</dbReference>
<evidence type="ECO:0000259" key="17">
    <source>
        <dbReference type="PROSITE" id="PS50089"/>
    </source>
</evidence>
<evidence type="ECO:0000256" key="9">
    <source>
        <dbReference type="ARBA" id="ARBA00022771"/>
    </source>
</evidence>
<keyword evidence="9 14" id="KW-0863">Zinc-finger</keyword>
<dbReference type="Pfam" id="PF11145">
    <property type="entry name" value="DUF2921"/>
    <property type="match status" value="2"/>
</dbReference>
<feature type="transmembrane region" description="Helical" evidence="15">
    <location>
        <begin position="355"/>
        <end position="374"/>
    </location>
</feature>
<dbReference type="PANTHER" id="PTHR22763:SF162">
    <property type="entry name" value="TRANSMEMBRANE E3 UBIQUITIN-PROTEIN LIGASE 1"/>
    <property type="match status" value="1"/>
</dbReference>
<evidence type="ECO:0000256" key="3">
    <source>
        <dbReference type="ARBA" id="ARBA00004906"/>
    </source>
</evidence>
<keyword evidence="11" id="KW-0862">Zinc</keyword>
<dbReference type="InterPro" id="IPR021319">
    <property type="entry name" value="DUF2921"/>
</dbReference>
<dbReference type="AlphaFoldDB" id="A0A9N9C6B4"/>
<comment type="caution">
    <text evidence="18">The sequence shown here is derived from an EMBL/GenBank/DDBJ whole genome shotgun (WGS) entry which is preliminary data.</text>
</comment>
<feature type="transmembrane region" description="Helical" evidence="15">
    <location>
        <begin position="285"/>
        <end position="306"/>
    </location>
</feature>
<keyword evidence="5" id="KW-0808">Transferase</keyword>
<gene>
    <name evidence="18" type="ORF">POCULU_LOCUS6822</name>
</gene>
<keyword evidence="10" id="KW-0833">Ubl conjugation pathway</keyword>
<proteinExistence type="predicted"/>
<dbReference type="GO" id="GO:0012505">
    <property type="term" value="C:endomembrane system"/>
    <property type="evidence" value="ECO:0007669"/>
    <property type="project" value="UniProtKB-SubCell"/>
</dbReference>
<dbReference type="InterPro" id="IPR001841">
    <property type="entry name" value="Znf_RING"/>
</dbReference>
<dbReference type="Gene3D" id="3.30.40.10">
    <property type="entry name" value="Zinc/RING finger domain, C3HC4 (zinc finger)"/>
    <property type="match status" value="1"/>
</dbReference>
<evidence type="ECO:0000256" key="10">
    <source>
        <dbReference type="ARBA" id="ARBA00022786"/>
    </source>
</evidence>
<reference evidence="18" key="1">
    <citation type="submission" date="2021-06" db="EMBL/GenBank/DDBJ databases">
        <authorList>
            <person name="Kallberg Y."/>
            <person name="Tangrot J."/>
            <person name="Rosling A."/>
        </authorList>
    </citation>
    <scope>NUCLEOTIDE SEQUENCE</scope>
    <source>
        <strain evidence="18">IA702</strain>
    </source>
</reference>
<keyword evidence="8 16" id="KW-0732">Signal</keyword>
<dbReference type="SUPFAM" id="SSF57850">
    <property type="entry name" value="RING/U-box"/>
    <property type="match status" value="1"/>
</dbReference>
<dbReference type="PANTHER" id="PTHR22763">
    <property type="entry name" value="RING ZINC FINGER PROTEIN"/>
    <property type="match status" value="1"/>
</dbReference>
<dbReference type="GO" id="GO:0008270">
    <property type="term" value="F:zinc ion binding"/>
    <property type="evidence" value="ECO:0007669"/>
    <property type="project" value="UniProtKB-KW"/>
</dbReference>
<sequence>MTRSIICCILLLLILLLLSGKDERIPTTILKDVLDRTIAEKLSLADLIYEEGWTSGNLRIKNGNSEAYLSLYGVHFVNNGSVYMSAAERNQLWFEDLLQSLPSEALFDKIKPLLLSIIDDKIRKYDEMLIRGEETIVEHVPVHTTPASCRYVLLLQLHPLSPSTSVSPNLSQTIFHKTFTSFRIPLLSASMFSYSPDCKVSSISQDVKGIQLIKYYSKAVSYALMACLVTVVQIYLVRRQIKYNASALGLSRVSYWTIAVQAIMDGYLCLLHITTGILIESVFFPFASAAFFSFVLVSLFEMRYLLAIWHVQKSEVVSARSGVGIATQRGTTSAPHGRMHSSASLPFPNDPKSELGGICAKCYIVLLVGVFIIIRSASFSDLLQDIVAIVLVLSMFSFWVPQILRNVIRNTRRGLDLYYVVGTSFTRLVMPLYFLACPKNVLGREPSPLIYVIVSYVGAQVLILIAQECFGPRFFVPAKYLPPTHDYHPILDEMLAAGRCCAICMTAVDASERKSRNEHMVTPCCHVFHTGCLEQWMKIKLECPICRSHLPIS</sequence>
<dbReference type="EMBL" id="CAJVPJ010001359">
    <property type="protein sequence ID" value="CAG8588017.1"/>
    <property type="molecule type" value="Genomic_DNA"/>
</dbReference>
<dbReference type="PROSITE" id="PS50089">
    <property type="entry name" value="ZF_RING_2"/>
    <property type="match status" value="1"/>
</dbReference>
<dbReference type="Proteomes" id="UP000789572">
    <property type="component" value="Unassembled WGS sequence"/>
</dbReference>
<feature type="transmembrane region" description="Helical" evidence="15">
    <location>
        <begin position="448"/>
        <end position="466"/>
    </location>
</feature>
<evidence type="ECO:0000256" key="4">
    <source>
        <dbReference type="ARBA" id="ARBA00012483"/>
    </source>
</evidence>
<dbReference type="InterPro" id="IPR011016">
    <property type="entry name" value="Znf_RING-CH"/>
</dbReference>
<comment type="catalytic activity">
    <reaction evidence="1">
        <text>S-ubiquitinyl-[E2 ubiquitin-conjugating enzyme]-L-cysteine + [acceptor protein]-L-lysine = [E2 ubiquitin-conjugating enzyme]-L-cysteine + N(6)-ubiquitinyl-[acceptor protein]-L-lysine.</text>
        <dbReference type="EC" id="2.3.2.27"/>
    </reaction>
</comment>
<evidence type="ECO:0000256" key="15">
    <source>
        <dbReference type="SAM" id="Phobius"/>
    </source>
</evidence>
<keyword evidence="7" id="KW-0479">Metal-binding</keyword>
<evidence type="ECO:0000256" key="14">
    <source>
        <dbReference type="PROSITE-ProRule" id="PRU00175"/>
    </source>
</evidence>
<dbReference type="GO" id="GO:0043161">
    <property type="term" value="P:proteasome-mediated ubiquitin-dependent protein catabolic process"/>
    <property type="evidence" value="ECO:0007669"/>
    <property type="project" value="TreeGrafter"/>
</dbReference>
<dbReference type="Pfam" id="PF13639">
    <property type="entry name" value="zf-RING_2"/>
    <property type="match status" value="1"/>
</dbReference>
<organism evidence="18 19">
    <name type="scientific">Paraglomus occultum</name>
    <dbReference type="NCBI Taxonomy" id="144539"/>
    <lineage>
        <taxon>Eukaryota</taxon>
        <taxon>Fungi</taxon>
        <taxon>Fungi incertae sedis</taxon>
        <taxon>Mucoromycota</taxon>
        <taxon>Glomeromycotina</taxon>
        <taxon>Glomeromycetes</taxon>
        <taxon>Paraglomerales</taxon>
        <taxon>Paraglomeraceae</taxon>
        <taxon>Paraglomus</taxon>
    </lineage>
</organism>
<name>A0A9N9C6B4_9GLOM</name>
<feature type="transmembrane region" description="Helical" evidence="15">
    <location>
        <begin position="219"/>
        <end position="237"/>
    </location>
</feature>
<evidence type="ECO:0000256" key="2">
    <source>
        <dbReference type="ARBA" id="ARBA00004127"/>
    </source>
</evidence>
<dbReference type="SMART" id="SM00744">
    <property type="entry name" value="RINGv"/>
    <property type="match status" value="1"/>
</dbReference>
<dbReference type="SMART" id="SM00184">
    <property type="entry name" value="RING"/>
    <property type="match status" value="1"/>
</dbReference>
<evidence type="ECO:0000256" key="5">
    <source>
        <dbReference type="ARBA" id="ARBA00022679"/>
    </source>
</evidence>
<keyword evidence="13 15" id="KW-0472">Membrane</keyword>
<feature type="chain" id="PRO_5040501497" description="RING-type E3 ubiquitin transferase" evidence="16">
    <location>
        <begin position="21"/>
        <end position="553"/>
    </location>
</feature>